<evidence type="ECO:0000313" key="2">
    <source>
        <dbReference type="Proteomes" id="UP000789525"/>
    </source>
</evidence>
<gene>
    <name evidence="1" type="ORF">ACOLOM_LOCUS10828</name>
</gene>
<comment type="caution">
    <text evidence="1">The sequence shown here is derived from an EMBL/GenBank/DDBJ whole genome shotgun (WGS) entry which is preliminary data.</text>
</comment>
<dbReference type="Proteomes" id="UP000789525">
    <property type="component" value="Unassembled WGS sequence"/>
</dbReference>
<keyword evidence="2" id="KW-1185">Reference proteome</keyword>
<accession>A0ACA9PLI6</accession>
<name>A0ACA9PLI6_9GLOM</name>
<reference evidence="1" key="1">
    <citation type="submission" date="2021-06" db="EMBL/GenBank/DDBJ databases">
        <authorList>
            <person name="Kallberg Y."/>
            <person name="Tangrot J."/>
            <person name="Rosling A."/>
        </authorList>
    </citation>
    <scope>NUCLEOTIDE SEQUENCE</scope>
    <source>
        <strain evidence="1">CL356</strain>
    </source>
</reference>
<feature type="non-terminal residue" evidence="1">
    <location>
        <position position="1"/>
    </location>
</feature>
<dbReference type="EMBL" id="CAJVPT010036352">
    <property type="protein sequence ID" value="CAG8714250.1"/>
    <property type="molecule type" value="Genomic_DNA"/>
</dbReference>
<sequence length="103" mass="11904">RTGYAIDSENKSPEIRMEEEKGREKERDMGWNNPIRITGEEEEEKFEHKQVLRYKSSEFPSKRKEIAHIESVFPLLNVGEGHFGGVKIRQGGRDVPGVYGSVW</sequence>
<evidence type="ECO:0000313" key="1">
    <source>
        <dbReference type="EMBL" id="CAG8714250.1"/>
    </source>
</evidence>
<proteinExistence type="predicted"/>
<organism evidence="1 2">
    <name type="scientific">Acaulospora colombiana</name>
    <dbReference type="NCBI Taxonomy" id="27376"/>
    <lineage>
        <taxon>Eukaryota</taxon>
        <taxon>Fungi</taxon>
        <taxon>Fungi incertae sedis</taxon>
        <taxon>Mucoromycota</taxon>
        <taxon>Glomeromycotina</taxon>
        <taxon>Glomeromycetes</taxon>
        <taxon>Diversisporales</taxon>
        <taxon>Acaulosporaceae</taxon>
        <taxon>Acaulospora</taxon>
    </lineage>
</organism>
<protein>
    <submittedName>
        <fullName evidence="1">7752_t:CDS:1</fullName>
    </submittedName>
</protein>